<keyword evidence="11" id="KW-1071">Ligand-gated ion channel</keyword>
<dbReference type="GO" id="GO:0004931">
    <property type="term" value="F:extracellularly ATP-gated monoatomic cation channel activity"/>
    <property type="evidence" value="ECO:0007669"/>
    <property type="project" value="InterPro"/>
</dbReference>
<protein>
    <recommendedName>
        <fullName evidence="14">P2X purinoceptor</fullName>
    </recommendedName>
</protein>
<reference evidence="16" key="1">
    <citation type="submission" date="2025-08" db="UniProtKB">
        <authorList>
            <consortium name="Ensembl"/>
        </authorList>
    </citation>
    <scope>IDENTIFICATION</scope>
</reference>
<dbReference type="GO" id="GO:0070588">
    <property type="term" value="P:calcium ion transmembrane transport"/>
    <property type="evidence" value="ECO:0007669"/>
    <property type="project" value="TreeGrafter"/>
</dbReference>
<keyword evidence="7 14" id="KW-0406">Ion transport</keyword>
<dbReference type="Pfam" id="PF20478">
    <property type="entry name" value="P2RX7_C"/>
    <property type="match status" value="1"/>
</dbReference>
<dbReference type="NCBIfam" id="TIGR00863">
    <property type="entry name" value="P2X"/>
    <property type="match status" value="1"/>
</dbReference>
<proteinExistence type="inferred from homology"/>
<keyword evidence="4" id="KW-1003">Cell membrane</keyword>
<evidence type="ECO:0000256" key="13">
    <source>
        <dbReference type="ARBA" id="ARBA00036634"/>
    </source>
</evidence>
<dbReference type="Gene3D" id="2.60.490.10">
    <property type="entry name" value="atp-gated p2x4 ion channel domain"/>
    <property type="match status" value="1"/>
</dbReference>
<evidence type="ECO:0000256" key="8">
    <source>
        <dbReference type="ARBA" id="ARBA00023136"/>
    </source>
</evidence>
<feature type="domain" description="P2X purinoreceptor 7 intracellular" evidence="15">
    <location>
        <begin position="328"/>
        <end position="451"/>
    </location>
</feature>
<dbReference type="InterPro" id="IPR001429">
    <property type="entry name" value="P2X_purnocptor"/>
</dbReference>
<reference evidence="16" key="2">
    <citation type="submission" date="2025-09" db="UniProtKB">
        <authorList>
            <consortium name="Ensembl"/>
        </authorList>
    </citation>
    <scope>IDENTIFICATION</scope>
</reference>
<dbReference type="GO" id="GO:0001614">
    <property type="term" value="F:purinergic nucleotide receptor activity"/>
    <property type="evidence" value="ECO:0007669"/>
    <property type="project" value="InterPro"/>
</dbReference>
<dbReference type="GO" id="GO:0033198">
    <property type="term" value="P:response to ATP"/>
    <property type="evidence" value="ECO:0007669"/>
    <property type="project" value="InterPro"/>
</dbReference>
<evidence type="ECO:0000256" key="12">
    <source>
        <dbReference type="ARBA" id="ARBA00023303"/>
    </source>
</evidence>
<evidence type="ECO:0000256" key="10">
    <source>
        <dbReference type="ARBA" id="ARBA00023180"/>
    </source>
</evidence>
<evidence type="ECO:0000256" key="7">
    <source>
        <dbReference type="ARBA" id="ARBA00023065"/>
    </source>
</evidence>
<evidence type="ECO:0000259" key="15">
    <source>
        <dbReference type="Pfam" id="PF20478"/>
    </source>
</evidence>
<dbReference type="PRINTS" id="PR01307">
    <property type="entry name" value="P2XRECEPTOR"/>
</dbReference>
<dbReference type="AlphaFoldDB" id="A0A8C7N399"/>
<keyword evidence="3 14" id="KW-0813">Transport</keyword>
<dbReference type="InterPro" id="IPR027309">
    <property type="entry name" value="P2X_extracellular_dom_sf"/>
</dbReference>
<gene>
    <name evidence="16" type="primary">p2rx7</name>
</gene>
<keyword evidence="10" id="KW-0325">Glycoprotein</keyword>
<dbReference type="Pfam" id="PF00864">
    <property type="entry name" value="P2X_receptor"/>
    <property type="match status" value="1"/>
</dbReference>
<evidence type="ECO:0000313" key="17">
    <source>
        <dbReference type="Proteomes" id="UP000694557"/>
    </source>
</evidence>
<evidence type="ECO:0000256" key="3">
    <source>
        <dbReference type="ARBA" id="ARBA00022448"/>
    </source>
</evidence>
<keyword evidence="5" id="KW-0812">Transmembrane</keyword>
<dbReference type="InterPro" id="IPR046815">
    <property type="entry name" value="P2RX7_C"/>
</dbReference>
<evidence type="ECO:0000256" key="2">
    <source>
        <dbReference type="ARBA" id="ARBA00009848"/>
    </source>
</evidence>
<evidence type="ECO:0000256" key="9">
    <source>
        <dbReference type="ARBA" id="ARBA00023157"/>
    </source>
</evidence>
<dbReference type="FunFam" id="2.60.490.10:FF:000001">
    <property type="entry name" value="P2X purinoceptor"/>
    <property type="match status" value="1"/>
</dbReference>
<keyword evidence="6" id="KW-1133">Transmembrane helix</keyword>
<dbReference type="InterPro" id="IPR059116">
    <property type="entry name" value="P2X_receptor"/>
</dbReference>
<evidence type="ECO:0000313" key="16">
    <source>
        <dbReference type="Ensembl" id="ENSOKIP00005098872.1"/>
    </source>
</evidence>
<organism evidence="16 17">
    <name type="scientific">Oncorhynchus kisutch</name>
    <name type="common">Coho salmon</name>
    <name type="synonym">Salmo kisutch</name>
    <dbReference type="NCBI Taxonomy" id="8019"/>
    <lineage>
        <taxon>Eukaryota</taxon>
        <taxon>Metazoa</taxon>
        <taxon>Chordata</taxon>
        <taxon>Craniata</taxon>
        <taxon>Vertebrata</taxon>
        <taxon>Euteleostomi</taxon>
        <taxon>Actinopterygii</taxon>
        <taxon>Neopterygii</taxon>
        <taxon>Teleostei</taxon>
        <taxon>Protacanthopterygii</taxon>
        <taxon>Salmoniformes</taxon>
        <taxon>Salmonidae</taxon>
        <taxon>Salmoninae</taxon>
        <taxon>Oncorhynchus</taxon>
    </lineage>
</organism>
<dbReference type="GO" id="GO:0005886">
    <property type="term" value="C:plasma membrane"/>
    <property type="evidence" value="ECO:0007669"/>
    <property type="project" value="UniProtKB-SubCell"/>
</dbReference>
<keyword evidence="12 14" id="KW-0407">Ion channel</keyword>
<evidence type="ECO:0000256" key="6">
    <source>
        <dbReference type="ARBA" id="ARBA00022989"/>
    </source>
</evidence>
<accession>A0A8C7N399</accession>
<dbReference type="GeneTree" id="ENSGT01020000230351"/>
<keyword evidence="9" id="KW-1015">Disulfide bond</keyword>
<keyword evidence="17" id="KW-1185">Reference proteome</keyword>
<comment type="similarity">
    <text evidence="2 14">Belongs to the P2X receptor family.</text>
</comment>
<comment type="function">
    <text evidence="14">Receptor for ATP that acts as a ligand-gated ion channel.</text>
</comment>
<dbReference type="Proteomes" id="UP000694557">
    <property type="component" value="Unassembled WGS sequence"/>
</dbReference>
<dbReference type="GO" id="GO:0098794">
    <property type="term" value="C:postsynapse"/>
    <property type="evidence" value="ECO:0007669"/>
    <property type="project" value="GOC"/>
</dbReference>
<dbReference type="InterPro" id="IPR053792">
    <property type="entry name" value="P2X_RECEPTOR_CS"/>
</dbReference>
<evidence type="ECO:0000256" key="14">
    <source>
        <dbReference type="RuleBase" id="RU000681"/>
    </source>
</evidence>
<keyword evidence="14" id="KW-0675">Receptor</keyword>
<evidence type="ECO:0000256" key="1">
    <source>
        <dbReference type="ARBA" id="ARBA00004651"/>
    </source>
</evidence>
<sequence length="452" mass="51571">MLWNKEYQEHDYVVSSVTAKVKGVALTSLPDVGDIVWDVVDYSGPSQGKNSFFVVTNVIVTKKQRQGKCPEVPPYGKVCRTDEDCVKGFWDQHSHGVQTGACVKFDVTRKTCEVSAWCPIESKKKPPKPALLASAENFTVLIKNNIRFPNFNFMRRNILPEMTESYLKRCQFNRHTDSSCPIFRLGDIVKEAKENFSEMAVEGGVIGIQIKWDCNLDGFLRNCLPKYSFRRLDEKESNRTLYPGLSFRFARYQTEKGVEERTLFKAFGIRFDVMVFGEAGKFSIIQLIIFIGSTLSYYTLVSVIQSFLFNLFQIAMVGVLQKGNNIIDKPSQVLPRPNRPAWCLCGCCLPSTHPQEQLCCRQSIGRCITTSTLFEQLVLSRPLLEAVLLYREPLSDLTEGEQRIAALRNCSYRQYISWRIGAPPRESIPVMPSCSVWRIREEYPSQEGEYTV</sequence>
<dbReference type="PROSITE" id="PS01212">
    <property type="entry name" value="P2X_RECEPTOR"/>
    <property type="match status" value="1"/>
</dbReference>
<evidence type="ECO:0000256" key="4">
    <source>
        <dbReference type="ARBA" id="ARBA00022475"/>
    </source>
</evidence>
<dbReference type="PANTHER" id="PTHR10125:SF13">
    <property type="entry name" value="P2X PURINOCEPTOR 7"/>
    <property type="match status" value="1"/>
</dbReference>
<dbReference type="Ensembl" id="ENSOKIT00005105964.1">
    <property type="protein sequence ID" value="ENSOKIP00005098872.1"/>
    <property type="gene ID" value="ENSOKIG00005042601.1"/>
</dbReference>
<dbReference type="PANTHER" id="PTHR10125">
    <property type="entry name" value="P2X PURINOCEPTOR"/>
    <property type="match status" value="1"/>
</dbReference>
<keyword evidence="8" id="KW-0472">Membrane</keyword>
<evidence type="ECO:0000256" key="5">
    <source>
        <dbReference type="ARBA" id="ARBA00022692"/>
    </source>
</evidence>
<comment type="catalytic activity">
    <reaction evidence="13">
        <text>Ca(2+)(in) = Ca(2+)(out)</text>
        <dbReference type="Rhea" id="RHEA:29671"/>
        <dbReference type="ChEBI" id="CHEBI:29108"/>
    </reaction>
</comment>
<dbReference type="Gene3D" id="1.10.287.940">
    <property type="entry name" value="atp-gated p2x4 ion channel"/>
    <property type="match status" value="1"/>
</dbReference>
<name>A0A8C7N399_ONCKI</name>
<evidence type="ECO:0000256" key="11">
    <source>
        <dbReference type="ARBA" id="ARBA00023286"/>
    </source>
</evidence>
<comment type="subcellular location">
    <subcellularLocation>
        <location evidence="1">Cell membrane</location>
        <topology evidence="1">Multi-pass membrane protein</topology>
    </subcellularLocation>
    <subcellularLocation>
        <location evidence="14">Membrane</location>
        <topology evidence="14">Multi-pass membrane protein</topology>
    </subcellularLocation>
</comment>